<organism evidence="7 8">
    <name type="scientific">Streptococcus viridans</name>
    <dbReference type="NCBI Taxonomy" id="78535"/>
    <lineage>
        <taxon>Bacteria</taxon>
        <taxon>Bacillati</taxon>
        <taxon>Bacillota</taxon>
        <taxon>Bacilli</taxon>
        <taxon>Lactobacillales</taxon>
        <taxon>Streptococcaceae</taxon>
        <taxon>Streptococcus</taxon>
    </lineage>
</organism>
<feature type="signal peptide" evidence="6">
    <location>
        <begin position="1"/>
        <end position="25"/>
    </location>
</feature>
<feature type="compositionally biased region" description="Polar residues" evidence="5">
    <location>
        <begin position="49"/>
        <end position="64"/>
    </location>
</feature>
<keyword evidence="8" id="KW-1185">Reference proteome</keyword>
<proteinExistence type="inferred from homology"/>
<dbReference type="InterPro" id="IPR002053">
    <property type="entry name" value="Glyco_hydro_25"/>
</dbReference>
<name>A0ABD7NFF6_9STRE</name>
<dbReference type="InterPro" id="IPR008270">
    <property type="entry name" value="Glyco_hydro_25_AS"/>
</dbReference>
<dbReference type="Pfam" id="PF08481">
    <property type="entry name" value="GBS_Bsp-like"/>
    <property type="match status" value="9"/>
</dbReference>
<dbReference type="Pfam" id="PF01183">
    <property type="entry name" value="Glyco_hydro_25"/>
    <property type="match status" value="1"/>
</dbReference>
<dbReference type="PROSITE" id="PS00953">
    <property type="entry name" value="GLYCOSYL_HYDROL_F25_1"/>
    <property type="match status" value="1"/>
</dbReference>
<dbReference type="PANTHER" id="PTHR34135:SF2">
    <property type="entry name" value="LYSOZYME"/>
    <property type="match status" value="1"/>
</dbReference>
<dbReference type="InterPro" id="IPR018077">
    <property type="entry name" value="Glyco_hydro_fam25_subgr"/>
</dbReference>
<dbReference type="Gene3D" id="3.90.70.10">
    <property type="entry name" value="Cysteine proteinases"/>
    <property type="match status" value="1"/>
</dbReference>
<dbReference type="SUPFAM" id="SSF51445">
    <property type="entry name" value="(Trans)glycosidases"/>
    <property type="match status" value="1"/>
</dbReference>
<comment type="similarity">
    <text evidence="1 4">Belongs to the glycosyl hydrolase 25 family.</text>
</comment>
<dbReference type="Gene3D" id="2.60.40.3760">
    <property type="match status" value="9"/>
</dbReference>
<dbReference type="SMART" id="SM00641">
    <property type="entry name" value="Glyco_25"/>
    <property type="match status" value="1"/>
</dbReference>
<dbReference type="RefSeq" id="WP_022525027.1">
    <property type="nucleotide sequence ID" value="NZ_UHHS01000001.1"/>
</dbReference>
<evidence type="ECO:0000256" key="3">
    <source>
        <dbReference type="ARBA" id="ARBA00023295"/>
    </source>
</evidence>
<sequence length="1459" mass="159190">MKKKSLFYLASTAILIAASSQQIFADESVKTSTLEPTVEVNKQEAHSSVELQTKEVTQTAPINQTTSSSSSKNEATASSTASTEAKVSEEQNVVKENSTTTTETKKDNKSTFFAAQNNQATARSNPDAQVKKSTFVDVSSHNGHISKEDYQHLAEKGVNGVVVKLTEGTSYKNPYAASQTQNAQAAGMQVSAYAFSHYTNEAEARAEARYFAEEARRLNLPSSTVMVNDIEDSDMRPNINATTQAWADEMRRMGFSNLMYYTSASWLDRNNLRTKGPIQTEQFGLENFWVAQYPTSKLSADDAKILKYNSEAGAWQFTSQAELLSGRHVFDQSVDYTGRFTNKATPSNRAANQPIKGKITVQNKNPNTGTFDVIVSDVSAPYGVREVKVPTWSNVNGQDDIIWYTASKQTDGTYKVTVRAVDHKFSTGLYHIHLYYIQNNGKLVGVGGTTTELSLGRPQGKVTIANNNPDTGTFDVLISNVSSPYGVREVKVPIWSSIGGQDDIIWYTAKKQANGTYKVTVKATDHKKSTGEYNIHVYYIQENNQLVGVTGTTTTVSIAHPKGTLTITNNNPDAGTFDVIVSGVSSPDGVREVKLPTWSHVDGQDDIIWYTAKKQADGTYKTTVKVSDHKYSTGLYNVHLYYIQGNGKIVGVAGTQVNVSLARAKGNLTIQNNNPDTGTFDVIVSGVSSPYGVREVKLPTWSNVNGQDDIIWYTATRQANGTYKTTIKASDHKRSTGLYHIHLYYIQDNGKIVGVGGTTTEVSIARPKGTLTIQNKDANKGTFEVIVSNVSNPDGVREVKLPTWSNVNGQDDIIWYTAARQSDGTYKVTVKASNHKNSVGEYNIHLYYVQNDGQLVGVTGTKTNVSIAKPQGKITIANNNPDTGTFDVIVSEVSNPAGGVKIVSVPVWSSVNGQDDIIWYTATKQVNGTYKVTVKASDHKYSTGIYNVHLYYVQDDGKLVGVAGTQTVVSLAKPQGQITIQNNNPDTGTFDVIVSNVSNPYGVREVKLPIWSSVNGQDDIIWYTAAKQANGTYKVTVKASNHKNSVGEYNIHLYYVQNDGQLVGVTGTKTNVSIAKPQGKITIANNNPDTGTFDVIVSEVSNPAGGVKTVSVPIWSSVNGQDDIIWYTATKQVNGTYKVTVKASDHKYSTGLYYVHLYYVQNNGTLIGVGGTSTNVTISPDKLKPTGKITIQNNNPNTGTFEVVVSNVFSPNGVREVKLPTWSSVNGQDDVSWYTATKQADGTYKLFVNASNHKNSTGEYNVHLYYVQNDGQLVGVGGIKLQVNKRVYETPYYSQRDGRWAGRTYGGYTFAATGCVPTTVAMAISGITGQTVLPTTVADYLYHSTNEFNKRSYGTTSHGIVLAARHWGLKTDVLGSTAAVREALAMGHHVLGAVGTSVFANYPVTHELVMRGYNNGITYVMDPYNANNNGYYSVDYLFRVRSLDPTDNTEGSPFMTIRA</sequence>
<dbReference type="InterPro" id="IPR017853">
    <property type="entry name" value="GH"/>
</dbReference>
<feature type="compositionally biased region" description="Low complexity" evidence="5">
    <location>
        <begin position="65"/>
        <end position="85"/>
    </location>
</feature>
<dbReference type="CDD" id="cd06522">
    <property type="entry name" value="GH25_AtlA-like"/>
    <property type="match status" value="1"/>
</dbReference>
<dbReference type="EMBL" id="UHHS01000001">
    <property type="protein sequence ID" value="SUO78389.1"/>
    <property type="molecule type" value="Genomic_DNA"/>
</dbReference>
<protein>
    <recommendedName>
        <fullName evidence="4">Lysozyme</fullName>
        <ecNumber evidence="4">3.2.1.17</ecNumber>
    </recommendedName>
</protein>
<evidence type="ECO:0000256" key="2">
    <source>
        <dbReference type="ARBA" id="ARBA00022801"/>
    </source>
</evidence>
<feature type="region of interest" description="Disordered" evidence="5">
    <location>
        <begin position="30"/>
        <end position="111"/>
    </location>
</feature>
<dbReference type="Gene3D" id="3.20.20.80">
    <property type="entry name" value="Glycosidases"/>
    <property type="match status" value="1"/>
</dbReference>
<evidence type="ECO:0000256" key="6">
    <source>
        <dbReference type="SAM" id="SignalP"/>
    </source>
</evidence>
<evidence type="ECO:0000256" key="4">
    <source>
        <dbReference type="RuleBase" id="RU361176"/>
    </source>
</evidence>
<evidence type="ECO:0000256" key="1">
    <source>
        <dbReference type="ARBA" id="ARBA00010646"/>
    </source>
</evidence>
<feature type="chain" id="PRO_5044878963" description="Lysozyme" evidence="6">
    <location>
        <begin position="26"/>
        <end position="1459"/>
    </location>
</feature>
<dbReference type="PANTHER" id="PTHR34135">
    <property type="entry name" value="LYSOZYME"/>
    <property type="match status" value="1"/>
</dbReference>
<evidence type="ECO:0000256" key="5">
    <source>
        <dbReference type="SAM" id="MobiDB-lite"/>
    </source>
</evidence>
<dbReference type="EC" id="3.2.1.17" evidence="4"/>
<keyword evidence="3 4" id="KW-0326">Glycosidase</keyword>
<dbReference type="Proteomes" id="UP000254098">
    <property type="component" value="Unassembled WGS sequence"/>
</dbReference>
<dbReference type="PROSITE" id="PS51904">
    <property type="entry name" value="GLYCOSYL_HYDROL_F25_2"/>
    <property type="match status" value="1"/>
</dbReference>
<comment type="caution">
    <text evidence="7">The sequence shown here is derived from an EMBL/GenBank/DDBJ whole genome shotgun (WGS) entry which is preliminary data.</text>
</comment>
<evidence type="ECO:0000313" key="7">
    <source>
        <dbReference type="EMBL" id="SUO78389.1"/>
    </source>
</evidence>
<reference evidence="7 8" key="1">
    <citation type="submission" date="2018-06" db="EMBL/GenBank/DDBJ databases">
        <authorList>
            <consortium name="Pathogen Informatics"/>
            <person name="Doyle S."/>
        </authorList>
    </citation>
    <scope>NUCLEOTIDE SEQUENCE [LARGE SCALE GENOMIC DNA]</scope>
    <source>
        <strain evidence="7 8">NCTC1080</strain>
    </source>
</reference>
<accession>A0ABD7NFF6</accession>
<keyword evidence="6" id="KW-0732">Signal</keyword>
<keyword evidence="2 4" id="KW-0378">Hydrolase</keyword>
<dbReference type="InterPro" id="IPR013688">
    <property type="entry name" value="GBS_Bsp-like"/>
</dbReference>
<evidence type="ECO:0000313" key="8">
    <source>
        <dbReference type="Proteomes" id="UP000254098"/>
    </source>
</evidence>
<comment type="catalytic activity">
    <reaction evidence="4">
        <text>Hydrolysis of (1-&gt;4)-beta-linkages between N-acetylmuramic acid and N-acetyl-D-glucosamine residues in a peptidoglycan and between N-acetyl-D-glucosamine residues in chitodextrins.</text>
        <dbReference type="EC" id="3.2.1.17"/>
    </reaction>
</comment>
<gene>
    <name evidence="7" type="ORF">NCTC1080_01272</name>
</gene>
<dbReference type="GO" id="GO:0003796">
    <property type="term" value="F:lysozyme activity"/>
    <property type="evidence" value="ECO:0007669"/>
    <property type="project" value="UniProtKB-EC"/>
</dbReference>